<dbReference type="SUPFAM" id="SSF55804">
    <property type="entry name" value="Phoshotransferase/anion transport protein"/>
    <property type="match status" value="1"/>
</dbReference>
<dbReference type="InterPro" id="IPR051541">
    <property type="entry name" value="PTS_SugarTrans_NitroReg"/>
</dbReference>
<name>A0A7Z2GMY1_9BURK</name>
<dbReference type="PANTHER" id="PTHR47738">
    <property type="entry name" value="PTS SYSTEM FRUCTOSE-LIKE EIIA COMPONENT-RELATED"/>
    <property type="match status" value="1"/>
</dbReference>
<organism evidence="2 3">
    <name type="scientific">Paraburkholderia acidisoli</name>
    <dbReference type="NCBI Taxonomy" id="2571748"/>
    <lineage>
        <taxon>Bacteria</taxon>
        <taxon>Pseudomonadati</taxon>
        <taxon>Pseudomonadota</taxon>
        <taxon>Betaproteobacteria</taxon>
        <taxon>Burkholderiales</taxon>
        <taxon>Burkholderiaceae</taxon>
        <taxon>Paraburkholderia</taxon>
    </lineage>
</organism>
<keyword evidence="2" id="KW-0813">Transport</keyword>
<protein>
    <submittedName>
        <fullName evidence="2">PTS sugar transporter subunit IIA</fullName>
    </submittedName>
</protein>
<dbReference type="Pfam" id="PF00359">
    <property type="entry name" value="PTS_EIIA_2"/>
    <property type="match status" value="1"/>
</dbReference>
<dbReference type="OrthoDB" id="370976at2"/>
<sequence length="153" mass="16586">MATQLGAFIDPDVIVLQSDARTSEDVIRLLAAKLEARGYVKPSYADATVARERELPTGLMLEGEHHVAVPHTDPHHVLRAGVAIATLRSPVVFANMEDPDENVPVRIVFLLAINNKDQQIETLQAIIATIQDAGKVERLTAATTLDEAKAVFG</sequence>
<dbReference type="InterPro" id="IPR002178">
    <property type="entry name" value="PTS_EIIA_type-2_dom"/>
</dbReference>
<dbReference type="KEGG" id="pacs:FAZ98_23305"/>
<keyword evidence="2" id="KW-0762">Sugar transport</keyword>
<accession>A0A7Z2GMY1</accession>
<gene>
    <name evidence="2" type="ORF">FAZ98_23305</name>
</gene>
<evidence type="ECO:0000313" key="3">
    <source>
        <dbReference type="Proteomes" id="UP000433577"/>
    </source>
</evidence>
<feature type="domain" description="PTS EIIA type-2" evidence="1">
    <location>
        <begin position="7"/>
        <end position="153"/>
    </location>
</feature>
<evidence type="ECO:0000313" key="2">
    <source>
        <dbReference type="EMBL" id="QGZ64755.1"/>
    </source>
</evidence>
<dbReference type="RefSeq" id="WP_158954499.1">
    <property type="nucleotide sequence ID" value="NZ_CP046915.1"/>
</dbReference>
<dbReference type="PANTHER" id="PTHR47738:SF3">
    <property type="entry name" value="PHOSPHOTRANSFERASE SYSTEM MANNITOL_FRUCTOSE-SPECIFIC IIA DOMAIN CONTAINING PROTEIN"/>
    <property type="match status" value="1"/>
</dbReference>
<dbReference type="CDD" id="cd00211">
    <property type="entry name" value="PTS_IIA_fru"/>
    <property type="match status" value="1"/>
</dbReference>
<evidence type="ECO:0000259" key="1">
    <source>
        <dbReference type="PROSITE" id="PS51094"/>
    </source>
</evidence>
<dbReference type="Gene3D" id="3.40.930.10">
    <property type="entry name" value="Mannitol-specific EII, Chain A"/>
    <property type="match status" value="1"/>
</dbReference>
<dbReference type="InterPro" id="IPR016152">
    <property type="entry name" value="PTrfase/Anion_transptr"/>
</dbReference>
<dbReference type="Proteomes" id="UP000433577">
    <property type="component" value="Chromosome 3"/>
</dbReference>
<proteinExistence type="predicted"/>
<reference evidence="2 3" key="1">
    <citation type="submission" date="2019-12" db="EMBL/GenBank/DDBJ databases">
        <title>Paraburkholderia acidiphila 7Q-K02 sp. nov and Paraburkholderia acidisoli DHF22 sp. nov., two strains isolated from forest soil.</title>
        <authorList>
            <person name="Gao Z."/>
            <person name="Qiu L."/>
        </authorList>
    </citation>
    <scope>NUCLEOTIDE SEQUENCE [LARGE SCALE GENOMIC DNA]</scope>
    <source>
        <strain evidence="2 3">DHF22</strain>
    </source>
</reference>
<dbReference type="PROSITE" id="PS51094">
    <property type="entry name" value="PTS_EIIA_TYPE_2"/>
    <property type="match status" value="1"/>
</dbReference>
<dbReference type="EMBL" id="CP046915">
    <property type="protein sequence ID" value="QGZ64755.1"/>
    <property type="molecule type" value="Genomic_DNA"/>
</dbReference>
<keyword evidence="3" id="KW-1185">Reference proteome</keyword>
<dbReference type="AlphaFoldDB" id="A0A7Z2GMY1"/>